<gene>
    <name evidence="15" type="ORF">HINF_LOCUS38989</name>
    <name evidence="16" type="ORF">HINF_LOCUS38991</name>
    <name evidence="17" type="ORF">HINF_LOCUS45754</name>
    <name evidence="18" type="ORF">HINF_LOCUS45756</name>
</gene>
<comment type="cofactor">
    <cofactor evidence="1">
        <name>K(+)</name>
        <dbReference type="ChEBI" id="CHEBI:29103"/>
    </cofactor>
</comment>
<evidence type="ECO:0000259" key="14">
    <source>
        <dbReference type="Pfam" id="PF00224"/>
    </source>
</evidence>
<dbReference type="InterPro" id="IPR015793">
    <property type="entry name" value="Pyrv_Knase_brl"/>
</dbReference>
<comment type="catalytic activity">
    <reaction evidence="13">
        <text>pyruvate + ATP = phosphoenolpyruvate + ADP + H(+)</text>
        <dbReference type="Rhea" id="RHEA:18157"/>
        <dbReference type="ChEBI" id="CHEBI:15361"/>
        <dbReference type="ChEBI" id="CHEBI:15378"/>
        <dbReference type="ChEBI" id="CHEBI:30616"/>
        <dbReference type="ChEBI" id="CHEBI:58702"/>
        <dbReference type="ChEBI" id="CHEBI:456216"/>
        <dbReference type="EC" id="2.7.1.40"/>
    </reaction>
</comment>
<protein>
    <recommendedName>
        <fullName evidence="4 13">Pyruvate kinase</fullName>
        <ecNumber evidence="4 13">2.7.1.40</ecNumber>
    </recommendedName>
</protein>
<dbReference type="PRINTS" id="PR01050">
    <property type="entry name" value="PYRUVTKNASE"/>
</dbReference>
<evidence type="ECO:0000256" key="13">
    <source>
        <dbReference type="RuleBase" id="RU000504"/>
    </source>
</evidence>
<keyword evidence="8 13" id="KW-0418">Kinase</keyword>
<evidence type="ECO:0000256" key="5">
    <source>
        <dbReference type="ARBA" id="ARBA00022679"/>
    </source>
</evidence>
<dbReference type="InterPro" id="IPR011037">
    <property type="entry name" value="Pyrv_Knase-like_insert_dom_sf"/>
</dbReference>
<dbReference type="Gene3D" id="2.40.33.10">
    <property type="entry name" value="PK beta-barrel domain-like"/>
    <property type="match status" value="1"/>
</dbReference>
<dbReference type="InterPro" id="IPR015806">
    <property type="entry name" value="Pyrv_Knase_insert_dom_sf"/>
</dbReference>
<dbReference type="InterPro" id="IPR001697">
    <property type="entry name" value="Pyr_Knase"/>
</dbReference>
<name>A0AA86Q362_9EUKA</name>
<dbReference type="EMBL" id="CAXDID020000199">
    <property type="protein sequence ID" value="CAL6053898.1"/>
    <property type="molecule type" value="Genomic_DNA"/>
</dbReference>
<evidence type="ECO:0000313" key="17">
    <source>
        <dbReference type="EMBL" id="CAL6053898.1"/>
    </source>
</evidence>
<reference evidence="17 19" key="2">
    <citation type="submission" date="2024-07" db="EMBL/GenBank/DDBJ databases">
        <authorList>
            <person name="Akdeniz Z."/>
        </authorList>
    </citation>
    <scope>NUCLEOTIDE SEQUENCE [LARGE SCALE GENOMIC DNA]</scope>
</reference>
<comment type="pathway">
    <text evidence="2 13">Carbohydrate degradation; glycolysis; pyruvate from D-glyceraldehyde 3-phosphate: step 5/5.</text>
</comment>
<keyword evidence="5 13" id="KW-0808">Transferase</keyword>
<evidence type="ECO:0000256" key="10">
    <source>
        <dbReference type="ARBA" id="ARBA00022842"/>
    </source>
</evidence>
<evidence type="ECO:0000256" key="2">
    <source>
        <dbReference type="ARBA" id="ARBA00004997"/>
    </source>
</evidence>
<dbReference type="AlphaFoldDB" id="A0AA86Q362"/>
<evidence type="ECO:0000256" key="4">
    <source>
        <dbReference type="ARBA" id="ARBA00012142"/>
    </source>
</evidence>
<dbReference type="PANTHER" id="PTHR11817">
    <property type="entry name" value="PYRUVATE KINASE"/>
    <property type="match status" value="1"/>
</dbReference>
<evidence type="ECO:0000256" key="12">
    <source>
        <dbReference type="ARBA" id="ARBA00023317"/>
    </source>
</evidence>
<dbReference type="SUPFAM" id="SSF51621">
    <property type="entry name" value="Phosphoenolpyruvate/pyruvate domain"/>
    <property type="match status" value="1"/>
</dbReference>
<dbReference type="GO" id="GO:0000287">
    <property type="term" value="F:magnesium ion binding"/>
    <property type="evidence" value="ECO:0007669"/>
    <property type="project" value="InterPro"/>
</dbReference>
<dbReference type="GO" id="GO:0030955">
    <property type="term" value="F:potassium ion binding"/>
    <property type="evidence" value="ECO:0007669"/>
    <property type="project" value="InterPro"/>
</dbReference>
<sequence>MQGKTMELMCTCGPTVNTPEMIAALIKEGITTFRINFSHGARPDHMQFAETVRAGMKLAGKQAKLMGDIQGPKFRIGMFEGNEIQLAVGSKFVLDSDNATIGSQDRVFLPHPEMAEVVEVGDEIILNDGLVVVECTEKIFDSATSFKITTKCVQAGPVSNKKGISIPCRLIKTPFPTEKDKVCIETANMLNLEFLMLSFVQCPQDVLSVRALAPHAHLMSKIETPVGVHNVEAIAEVSDSLLIARGDLGVEARLSRVPMIQKHMCKLFAGKKTIYCATQFLESMVNNKEPSFSEVNDIFNAIQDGVDGILLTGETANGKWPVEAVRWLKNVVDQALAFKNQ</sequence>
<feature type="domain" description="Pyruvate kinase barrel" evidence="14">
    <location>
        <begin position="6"/>
        <end position="325"/>
    </location>
</feature>
<evidence type="ECO:0000313" key="16">
    <source>
        <dbReference type="EMBL" id="CAI9951346.1"/>
    </source>
</evidence>
<evidence type="ECO:0000256" key="3">
    <source>
        <dbReference type="ARBA" id="ARBA00008663"/>
    </source>
</evidence>
<dbReference type="EMBL" id="CATOUU010000823">
    <property type="protein sequence ID" value="CAI9951344.1"/>
    <property type="molecule type" value="Genomic_DNA"/>
</dbReference>
<accession>A0AA86Q362</accession>
<dbReference type="EC" id="2.7.1.40" evidence="4 13"/>
<keyword evidence="10 13" id="KW-0460">Magnesium</keyword>
<evidence type="ECO:0000256" key="11">
    <source>
        <dbReference type="ARBA" id="ARBA00023152"/>
    </source>
</evidence>
<dbReference type="Proteomes" id="UP001642409">
    <property type="component" value="Unassembled WGS sequence"/>
</dbReference>
<keyword evidence="7" id="KW-0547">Nucleotide-binding</keyword>
<keyword evidence="11 13" id="KW-0324">Glycolysis</keyword>
<dbReference type="InterPro" id="IPR015813">
    <property type="entry name" value="Pyrv/PenolPyrv_kinase-like_dom"/>
</dbReference>
<evidence type="ECO:0000256" key="6">
    <source>
        <dbReference type="ARBA" id="ARBA00022723"/>
    </source>
</evidence>
<comment type="caution">
    <text evidence="15">The sequence shown here is derived from an EMBL/GenBank/DDBJ whole genome shotgun (WGS) entry which is preliminary data.</text>
</comment>
<dbReference type="GO" id="GO:0004743">
    <property type="term" value="F:pyruvate kinase activity"/>
    <property type="evidence" value="ECO:0007669"/>
    <property type="project" value="UniProtKB-EC"/>
</dbReference>
<evidence type="ECO:0000256" key="8">
    <source>
        <dbReference type="ARBA" id="ARBA00022777"/>
    </source>
</evidence>
<evidence type="ECO:0000256" key="9">
    <source>
        <dbReference type="ARBA" id="ARBA00022840"/>
    </source>
</evidence>
<proteinExistence type="inferred from homology"/>
<evidence type="ECO:0000256" key="1">
    <source>
        <dbReference type="ARBA" id="ARBA00001958"/>
    </source>
</evidence>
<dbReference type="GO" id="GO:0005524">
    <property type="term" value="F:ATP binding"/>
    <property type="evidence" value="ECO:0007669"/>
    <property type="project" value="UniProtKB-KW"/>
</dbReference>
<reference evidence="15" key="1">
    <citation type="submission" date="2023-06" db="EMBL/GenBank/DDBJ databases">
        <authorList>
            <person name="Kurt Z."/>
        </authorList>
    </citation>
    <scope>NUCLEOTIDE SEQUENCE</scope>
</reference>
<evidence type="ECO:0000313" key="18">
    <source>
        <dbReference type="EMBL" id="CAL6053900.1"/>
    </source>
</evidence>
<evidence type="ECO:0000313" key="19">
    <source>
        <dbReference type="Proteomes" id="UP001642409"/>
    </source>
</evidence>
<evidence type="ECO:0000256" key="7">
    <source>
        <dbReference type="ARBA" id="ARBA00022741"/>
    </source>
</evidence>
<evidence type="ECO:0000313" key="15">
    <source>
        <dbReference type="EMBL" id="CAI9951344.1"/>
    </source>
</evidence>
<keyword evidence="12 15" id="KW-0670">Pyruvate</keyword>
<dbReference type="Gene3D" id="3.20.20.60">
    <property type="entry name" value="Phosphoenolpyruvate-binding domains"/>
    <property type="match status" value="1"/>
</dbReference>
<dbReference type="GO" id="GO:0016301">
    <property type="term" value="F:kinase activity"/>
    <property type="evidence" value="ECO:0007669"/>
    <property type="project" value="UniProtKB-KW"/>
</dbReference>
<dbReference type="SUPFAM" id="SSF50800">
    <property type="entry name" value="PK beta-barrel domain-like"/>
    <property type="match status" value="1"/>
</dbReference>
<organism evidence="15">
    <name type="scientific">Hexamita inflata</name>
    <dbReference type="NCBI Taxonomy" id="28002"/>
    <lineage>
        <taxon>Eukaryota</taxon>
        <taxon>Metamonada</taxon>
        <taxon>Diplomonadida</taxon>
        <taxon>Hexamitidae</taxon>
        <taxon>Hexamitinae</taxon>
        <taxon>Hexamita</taxon>
    </lineage>
</organism>
<dbReference type="Pfam" id="PF00224">
    <property type="entry name" value="PK"/>
    <property type="match status" value="1"/>
</dbReference>
<comment type="similarity">
    <text evidence="3 13">Belongs to the pyruvate kinase family.</text>
</comment>
<dbReference type="InterPro" id="IPR040442">
    <property type="entry name" value="Pyrv_kinase-like_dom_sf"/>
</dbReference>
<keyword evidence="9" id="KW-0067">ATP-binding</keyword>
<keyword evidence="6" id="KW-0479">Metal-binding</keyword>
<keyword evidence="19" id="KW-1185">Reference proteome</keyword>
<dbReference type="EMBL" id="CATOUU010000823">
    <property type="protein sequence ID" value="CAI9951346.1"/>
    <property type="molecule type" value="Genomic_DNA"/>
</dbReference>
<dbReference type="EMBL" id="CAXDID020000199">
    <property type="protein sequence ID" value="CAL6053900.1"/>
    <property type="molecule type" value="Genomic_DNA"/>
</dbReference>